<sequence>MRRLRSPADSDAVTAGPGDAADSDTITTNGPSGGRWPGGYPGRLGASVRPGREPHRPRHTSHPSSQTADSDIATVHRPSGGWRPGTGIASQLGTPVHQIESTHRATPASHPVSQTGHSSAITARRPSSGR</sequence>
<feature type="compositionally biased region" description="Gly residues" evidence="1">
    <location>
        <begin position="31"/>
        <end position="42"/>
    </location>
</feature>
<proteinExistence type="predicted"/>
<keyword evidence="3" id="KW-1185">Reference proteome</keyword>
<evidence type="ECO:0000313" key="2">
    <source>
        <dbReference type="EMBL" id="GFJ77043.1"/>
    </source>
</evidence>
<reference evidence="2 3" key="2">
    <citation type="submission" date="2020-03" db="EMBL/GenBank/DDBJ databases">
        <authorList>
            <person name="Ichikawa N."/>
            <person name="Kimura A."/>
            <person name="Kitahashi Y."/>
            <person name="Uohara A."/>
        </authorList>
    </citation>
    <scope>NUCLEOTIDE SEQUENCE [LARGE SCALE GENOMIC DNA]</scope>
    <source>
        <strain evidence="2 3">NBRC 108639</strain>
    </source>
</reference>
<evidence type="ECO:0000313" key="3">
    <source>
        <dbReference type="Proteomes" id="UP000482800"/>
    </source>
</evidence>
<name>A0A6V8JWI9_9ACTN</name>
<dbReference type="Proteomes" id="UP000482800">
    <property type="component" value="Unassembled WGS sequence"/>
</dbReference>
<comment type="caution">
    <text evidence="2">The sequence shown here is derived from an EMBL/GenBank/DDBJ whole genome shotgun (WGS) entry which is preliminary data.</text>
</comment>
<accession>A0A6V8JWI9</accession>
<feature type="compositionally biased region" description="Polar residues" evidence="1">
    <location>
        <begin position="111"/>
        <end position="121"/>
    </location>
</feature>
<organism evidence="2 3">
    <name type="scientific">Phytohabitans houttuyneae</name>
    <dbReference type="NCBI Taxonomy" id="1076126"/>
    <lineage>
        <taxon>Bacteria</taxon>
        <taxon>Bacillati</taxon>
        <taxon>Actinomycetota</taxon>
        <taxon>Actinomycetes</taxon>
        <taxon>Micromonosporales</taxon>
        <taxon>Micromonosporaceae</taxon>
    </lineage>
</organism>
<feature type="region of interest" description="Disordered" evidence="1">
    <location>
        <begin position="1"/>
        <end position="130"/>
    </location>
</feature>
<reference evidence="2 3" key="1">
    <citation type="submission" date="2020-03" db="EMBL/GenBank/DDBJ databases">
        <title>Whole genome shotgun sequence of Phytohabitans houttuyneae NBRC 108639.</title>
        <authorList>
            <person name="Komaki H."/>
            <person name="Tamura T."/>
        </authorList>
    </citation>
    <scope>NUCLEOTIDE SEQUENCE [LARGE SCALE GENOMIC DNA]</scope>
    <source>
        <strain evidence="2 3">NBRC 108639</strain>
    </source>
</reference>
<dbReference type="AlphaFoldDB" id="A0A6V8JWI9"/>
<protein>
    <submittedName>
        <fullName evidence="2">Uncharacterized protein</fullName>
    </submittedName>
</protein>
<gene>
    <name evidence="2" type="ORF">Phou_012230</name>
</gene>
<evidence type="ECO:0000256" key="1">
    <source>
        <dbReference type="SAM" id="MobiDB-lite"/>
    </source>
</evidence>
<dbReference type="EMBL" id="BLPF01000001">
    <property type="protein sequence ID" value="GFJ77043.1"/>
    <property type="molecule type" value="Genomic_DNA"/>
</dbReference>